<evidence type="ECO:0000259" key="6">
    <source>
        <dbReference type="Pfam" id="PF02465"/>
    </source>
</evidence>
<dbReference type="InterPro" id="IPR040026">
    <property type="entry name" value="FliD"/>
</dbReference>
<comment type="subunit">
    <text evidence="2 5">Homopentamer.</text>
</comment>
<feature type="domain" description="Flagellar hook-associated protein 2 C-terminal" evidence="7">
    <location>
        <begin position="210"/>
        <end position="433"/>
    </location>
</feature>
<dbReference type="GO" id="GO:0005576">
    <property type="term" value="C:extracellular region"/>
    <property type="evidence" value="ECO:0007669"/>
    <property type="project" value="UniProtKB-SubCell"/>
</dbReference>
<dbReference type="Pfam" id="PF02465">
    <property type="entry name" value="FliD_N"/>
    <property type="match status" value="1"/>
</dbReference>
<comment type="similarity">
    <text evidence="1 5">Belongs to the FliD family.</text>
</comment>
<comment type="subcellular location">
    <subcellularLocation>
        <location evidence="5">Secreted</location>
    </subcellularLocation>
    <subcellularLocation>
        <location evidence="5">Bacterial flagellum</location>
    </subcellularLocation>
</comment>
<dbReference type="GO" id="GO:0007155">
    <property type="term" value="P:cell adhesion"/>
    <property type="evidence" value="ECO:0007669"/>
    <property type="project" value="InterPro"/>
</dbReference>
<comment type="function">
    <text evidence="5">Required for morphogenesis and for the elongation of the flagellar filament by facilitating polymerization of the flagellin monomers at the tip of growing filament. Forms a capping structure, which prevents flagellin subunits (transported through the central channel of the flagellum) from leaking out without polymerization at the distal end.</text>
</comment>
<protein>
    <recommendedName>
        <fullName evidence="5">Flagellar hook-associated protein 2</fullName>
        <shortName evidence="5">HAP2</shortName>
    </recommendedName>
    <alternativeName>
        <fullName evidence="5">Flagellar cap protein</fullName>
    </alternativeName>
</protein>
<dbReference type="OrthoDB" id="1530at2"/>
<keyword evidence="8" id="KW-0282">Flagellum</keyword>
<keyword evidence="9" id="KW-1185">Reference proteome</keyword>
<dbReference type="Pfam" id="PF07195">
    <property type="entry name" value="FliD_C"/>
    <property type="match status" value="1"/>
</dbReference>
<dbReference type="PANTHER" id="PTHR30288">
    <property type="entry name" value="FLAGELLAR CAP/ASSEMBLY PROTEIN FLID"/>
    <property type="match status" value="1"/>
</dbReference>
<dbReference type="GO" id="GO:0009421">
    <property type="term" value="C:bacterial-type flagellum filament cap"/>
    <property type="evidence" value="ECO:0007669"/>
    <property type="project" value="InterPro"/>
</dbReference>
<dbReference type="Proteomes" id="UP000194141">
    <property type="component" value="Unassembled WGS sequence"/>
</dbReference>
<comment type="caution">
    <text evidence="8">The sequence shown here is derived from an EMBL/GenBank/DDBJ whole genome shotgun (WGS) entry which is preliminary data.</text>
</comment>
<accession>A0A1X4XYI1</accession>
<evidence type="ECO:0000313" key="9">
    <source>
        <dbReference type="Proteomes" id="UP000194141"/>
    </source>
</evidence>
<dbReference type="GO" id="GO:0009424">
    <property type="term" value="C:bacterial-type flagellum hook"/>
    <property type="evidence" value="ECO:0007669"/>
    <property type="project" value="UniProtKB-UniRule"/>
</dbReference>
<keyword evidence="3 5" id="KW-0175">Coiled coil</keyword>
<dbReference type="EMBL" id="MDSU01000011">
    <property type="protein sequence ID" value="OSS42590.1"/>
    <property type="molecule type" value="Genomic_DNA"/>
</dbReference>
<keyword evidence="4 5" id="KW-0975">Bacterial flagellum</keyword>
<keyword evidence="5" id="KW-0964">Secreted</keyword>
<reference evidence="8 9" key="1">
    <citation type="journal article" date="2017" name="Front. Microbiol.">
        <title>Genome Sequence of Desulfurella amilsii Strain TR1 and Comparative Genomics of Desulfurellaceae Family.</title>
        <authorList>
            <person name="Florentino A.P."/>
            <person name="Stams A.J."/>
            <person name="Sanchez-Andrea I."/>
        </authorList>
    </citation>
    <scope>NUCLEOTIDE SEQUENCE [LARGE SCALE GENOMIC DNA]</scope>
    <source>
        <strain evidence="8 9">TR1</strain>
    </source>
</reference>
<evidence type="ECO:0000256" key="3">
    <source>
        <dbReference type="ARBA" id="ARBA00023054"/>
    </source>
</evidence>
<evidence type="ECO:0000313" key="8">
    <source>
        <dbReference type="EMBL" id="OSS42590.1"/>
    </source>
</evidence>
<dbReference type="GO" id="GO:0071973">
    <property type="term" value="P:bacterial-type flagellum-dependent cell motility"/>
    <property type="evidence" value="ECO:0007669"/>
    <property type="project" value="TreeGrafter"/>
</dbReference>
<organism evidence="8 9">
    <name type="scientific">Desulfurella amilsii</name>
    <dbReference type="NCBI Taxonomy" id="1562698"/>
    <lineage>
        <taxon>Bacteria</taxon>
        <taxon>Pseudomonadati</taxon>
        <taxon>Campylobacterota</taxon>
        <taxon>Desulfurellia</taxon>
        <taxon>Desulfurellales</taxon>
        <taxon>Desulfurellaceae</taxon>
        <taxon>Desulfurella</taxon>
    </lineage>
</organism>
<name>A0A1X4XYI1_9BACT</name>
<feature type="domain" description="Flagellar hook-associated protein 2 N-terminal" evidence="6">
    <location>
        <begin position="17"/>
        <end position="111"/>
    </location>
</feature>
<evidence type="ECO:0000256" key="4">
    <source>
        <dbReference type="ARBA" id="ARBA00023143"/>
    </source>
</evidence>
<gene>
    <name evidence="8" type="ORF">DESAMIL20_474</name>
</gene>
<feature type="coiled-coil region" evidence="5">
    <location>
        <begin position="389"/>
        <end position="416"/>
    </location>
</feature>
<dbReference type="RefSeq" id="WP_086033220.1">
    <property type="nucleotide sequence ID" value="NZ_MDSU01000011.1"/>
</dbReference>
<dbReference type="AlphaFoldDB" id="A0A1X4XYI1"/>
<proteinExistence type="inferred from homology"/>
<dbReference type="PANTHER" id="PTHR30288:SF0">
    <property type="entry name" value="FLAGELLAR HOOK-ASSOCIATED PROTEIN 2"/>
    <property type="match status" value="1"/>
</dbReference>
<evidence type="ECO:0000256" key="1">
    <source>
        <dbReference type="ARBA" id="ARBA00009764"/>
    </source>
</evidence>
<evidence type="ECO:0000259" key="7">
    <source>
        <dbReference type="Pfam" id="PF07195"/>
    </source>
</evidence>
<dbReference type="InterPro" id="IPR010809">
    <property type="entry name" value="FliD_C"/>
</dbReference>
<evidence type="ECO:0000256" key="2">
    <source>
        <dbReference type="ARBA" id="ARBA00011255"/>
    </source>
</evidence>
<dbReference type="InterPro" id="IPR003481">
    <property type="entry name" value="FliD_N"/>
</dbReference>
<keyword evidence="8" id="KW-0966">Cell projection</keyword>
<evidence type="ECO:0000256" key="5">
    <source>
        <dbReference type="RuleBase" id="RU362066"/>
    </source>
</evidence>
<keyword evidence="8" id="KW-0969">Cilium</keyword>
<dbReference type="STRING" id="1562698.DESAMIL20_474"/>
<sequence>MTSQVGSNFILGLGNTSSLNLQSMLQQLVTAQSQPIVNLQAQQTQQQAYLQTFSNFSSQLTNLQTSANSIITDLTQQTATSSKTSVATVNTTQNTATGTHTLNVTQLAQGQVWASTNGFSSQNSQAATSNGVFSFSIGNQTYSVNVNSSTTIQGLANAINATNSGLSASIVYNGSTYNLVLNTPTGTANNLTINTNNTLAVFGSSPSQASQNAQATLDGINITSQSNDLKNYIQGLDIQLQGAGATTITLNYSTSQLTQDMQTFVDNYNKLLKYVNQNNSYDSTKNIAGAFFGSTAVQSVMSGLRNSFFGLFNKSANQSINSAMSIGLSFDSNGNLQFNSLAFKQAVSGDFNAVKSVLTNSSNNGIMDSVNNMVNQATSTNGGIITTAQNEIQNQISSIQSQINTLQQNLQTYQNNLVVQFSQLNTVMNQMQSQSQYLTTMFNSLNGKSSSGG</sequence>